<dbReference type="Proteomes" id="UP000286134">
    <property type="component" value="Unassembled WGS sequence"/>
</dbReference>
<sequence>MGITARVRRRSEKVRKNVPILDLPRHDYAKWVTKIIEVAAMKDSDSDAGRWVI</sequence>
<organism evidence="1 2">
    <name type="scientific">Erysiphe neolycopersici</name>
    <dbReference type="NCBI Taxonomy" id="212602"/>
    <lineage>
        <taxon>Eukaryota</taxon>
        <taxon>Fungi</taxon>
        <taxon>Dikarya</taxon>
        <taxon>Ascomycota</taxon>
        <taxon>Pezizomycotina</taxon>
        <taxon>Leotiomycetes</taxon>
        <taxon>Erysiphales</taxon>
        <taxon>Erysiphaceae</taxon>
        <taxon>Erysiphe</taxon>
    </lineage>
</organism>
<dbReference type="EMBL" id="MCFK01004270">
    <property type="protein sequence ID" value="RKF61398.1"/>
    <property type="molecule type" value="Genomic_DNA"/>
</dbReference>
<comment type="caution">
    <text evidence="1">The sequence shown here is derived from an EMBL/GenBank/DDBJ whole genome shotgun (WGS) entry which is preliminary data.</text>
</comment>
<gene>
    <name evidence="1" type="ORF">OnM2_042082</name>
</gene>
<evidence type="ECO:0000313" key="2">
    <source>
        <dbReference type="Proteomes" id="UP000286134"/>
    </source>
</evidence>
<protein>
    <submittedName>
        <fullName evidence="1">Uncharacterized protein</fullName>
    </submittedName>
</protein>
<reference evidence="1 2" key="1">
    <citation type="journal article" date="2018" name="BMC Genomics">
        <title>Comparative genome analyses reveal sequence features reflecting distinct modes of host-adaptation between dicot and monocot powdery mildew.</title>
        <authorList>
            <person name="Wu Y."/>
            <person name="Ma X."/>
            <person name="Pan Z."/>
            <person name="Kale S.D."/>
            <person name="Song Y."/>
            <person name="King H."/>
            <person name="Zhang Q."/>
            <person name="Presley C."/>
            <person name="Deng X."/>
            <person name="Wei C.I."/>
            <person name="Xiao S."/>
        </authorList>
    </citation>
    <scope>NUCLEOTIDE SEQUENCE [LARGE SCALE GENOMIC DNA]</scope>
    <source>
        <strain evidence="1">UMSG2</strain>
    </source>
</reference>
<evidence type="ECO:0000313" key="1">
    <source>
        <dbReference type="EMBL" id="RKF61398.1"/>
    </source>
</evidence>
<proteinExistence type="predicted"/>
<keyword evidence="2" id="KW-1185">Reference proteome</keyword>
<accession>A0A420HVB7</accession>
<name>A0A420HVB7_9PEZI</name>
<dbReference type="AlphaFoldDB" id="A0A420HVB7"/>